<name>A0A183LNC6_9TREM</name>
<dbReference type="EMBL" id="UZAI01001807">
    <property type="protein sequence ID" value="VDO65441.1"/>
    <property type="molecule type" value="Genomic_DNA"/>
</dbReference>
<protein>
    <submittedName>
        <fullName evidence="1">Uncharacterized protein</fullName>
    </submittedName>
</protein>
<keyword evidence="2" id="KW-1185">Reference proteome</keyword>
<dbReference type="GO" id="GO:0042632">
    <property type="term" value="P:cholesterol homeostasis"/>
    <property type="evidence" value="ECO:0007669"/>
    <property type="project" value="TreeGrafter"/>
</dbReference>
<proteinExistence type="predicted"/>
<dbReference type="PANTHER" id="PTHR45727">
    <property type="entry name" value="NPC INTRACELLULAR CHOLESTEROL TRANSPORTER 1"/>
    <property type="match status" value="1"/>
</dbReference>
<organism evidence="1 2">
    <name type="scientific">Schistosoma margrebowiei</name>
    <dbReference type="NCBI Taxonomy" id="48269"/>
    <lineage>
        <taxon>Eukaryota</taxon>
        <taxon>Metazoa</taxon>
        <taxon>Spiralia</taxon>
        <taxon>Lophotrochozoa</taxon>
        <taxon>Platyhelminthes</taxon>
        <taxon>Trematoda</taxon>
        <taxon>Digenea</taxon>
        <taxon>Strigeidida</taxon>
        <taxon>Schistosomatoidea</taxon>
        <taxon>Schistosomatidae</taxon>
        <taxon>Schistosoma</taxon>
    </lineage>
</organism>
<evidence type="ECO:0000313" key="1">
    <source>
        <dbReference type="EMBL" id="VDO65441.1"/>
    </source>
</evidence>
<dbReference type="Proteomes" id="UP000277204">
    <property type="component" value="Unassembled WGS sequence"/>
</dbReference>
<dbReference type="AlphaFoldDB" id="A0A183LNC6"/>
<evidence type="ECO:0000313" key="2">
    <source>
        <dbReference type="Proteomes" id="UP000277204"/>
    </source>
</evidence>
<dbReference type="GO" id="GO:0030299">
    <property type="term" value="P:intestinal cholesterol absorption"/>
    <property type="evidence" value="ECO:0007669"/>
    <property type="project" value="TreeGrafter"/>
</dbReference>
<accession>A0A183LNC6</accession>
<sequence>MFIHCYFYFFVYYFSVFYVFYEQYLTLGNEAAFQLGICLLAIFVVTLVFFGFDIVATLMVIFGVVYIVISVSAVMVLWSITLNALSLVNLVVALGISVEFCAHIVRSFTISVLPTRVERAKESLSEMGSSILRGITLTKLGGIVVLAASKSRLFQIFYFRMYLSMILFGAFTGLIILPVYLSYLGKCLFFVI</sequence>
<dbReference type="GO" id="GO:0005886">
    <property type="term" value="C:plasma membrane"/>
    <property type="evidence" value="ECO:0007669"/>
    <property type="project" value="TreeGrafter"/>
</dbReference>
<dbReference type="SUPFAM" id="SSF82866">
    <property type="entry name" value="Multidrug efflux transporter AcrB transmembrane domain"/>
    <property type="match status" value="1"/>
</dbReference>
<dbReference type="STRING" id="48269.A0A183LNC6"/>
<gene>
    <name evidence="1" type="ORF">SMRZ_LOCUS5301</name>
</gene>
<dbReference type="PANTHER" id="PTHR45727:SF2">
    <property type="entry name" value="NPC INTRACELLULAR CHOLESTEROL TRANSPORTER 1"/>
    <property type="match status" value="1"/>
</dbReference>
<reference evidence="1 2" key="1">
    <citation type="submission" date="2018-11" db="EMBL/GenBank/DDBJ databases">
        <authorList>
            <consortium name="Pathogen Informatics"/>
        </authorList>
    </citation>
    <scope>NUCLEOTIDE SEQUENCE [LARGE SCALE GENOMIC DNA]</scope>
    <source>
        <strain evidence="1 2">Zambia</strain>
    </source>
</reference>
<dbReference type="GO" id="GO:0015485">
    <property type="term" value="F:cholesterol binding"/>
    <property type="evidence" value="ECO:0007669"/>
    <property type="project" value="TreeGrafter"/>
</dbReference>
<dbReference type="Gene3D" id="1.20.1640.10">
    <property type="entry name" value="Multidrug efflux transporter AcrB transmembrane domain"/>
    <property type="match status" value="1"/>
</dbReference>
<dbReference type="GO" id="GO:0015918">
    <property type="term" value="P:sterol transport"/>
    <property type="evidence" value="ECO:0007669"/>
    <property type="project" value="TreeGrafter"/>
</dbReference>